<dbReference type="Pfam" id="PF02458">
    <property type="entry name" value="Transferase"/>
    <property type="match status" value="1"/>
</dbReference>
<sequence>MVHVLSTSTIRPTSNNYSTRRIDLTPWDLRFLTYGPIQRVLIFLKPTTSQEQQLEENNVIHHLQSSLSRTLDVFYPLAGRLAMIENSEDNTTSFFIDCNNHGAQFVHAAADGTTMADILEPIYLPQIVDSFFLMNGVLNCEGISKPLLSVQVTELVDCIFIGCTLNHAVCDGTTFWHFFNTWSEISRGTCEKLQPHPLFGRSHFDGIINFPVHIPNILEEKTQKWVPPPLKQRYFHFTKEKIAELKAKANNEMGTDRISSLQALLGHFWRSVTRCRCLEADEEVKCTIAMGTRQRMQPPLPKQHFGNAVDSESVTSTAGELLEHGLGWAAWSINNALASKTPHDVRKFLDEWVKNPRMVNFSRPISNTLLLGSSPRHNVYGNDFGWGKPVALRSGTGTNFDGRLLVFPDFLTIVFVKLIQFNGSFPCTDENKEICCKRRLYV</sequence>
<reference evidence="3" key="1">
    <citation type="journal article" date="2016" name="G3 (Bethesda)">
        <title>First Draft Assembly and Annotation of the Genome of a California Endemic Oak Quercus lobata Nee (Fagaceae).</title>
        <authorList>
            <person name="Sork V.L."/>
            <person name="Fitz-Gibbon S.T."/>
            <person name="Puiu D."/>
            <person name="Crepeau M."/>
            <person name="Gugger P.F."/>
            <person name="Sherman R."/>
            <person name="Stevens K."/>
            <person name="Langley C.H."/>
            <person name="Pellegrini M."/>
            <person name="Salzberg S.L."/>
        </authorList>
    </citation>
    <scope>NUCLEOTIDE SEQUENCE [LARGE SCALE GENOMIC DNA]</scope>
    <source>
        <strain evidence="3">cv. SW786</strain>
    </source>
</reference>
<organism evidence="2 3">
    <name type="scientific">Quercus lobata</name>
    <name type="common">Valley oak</name>
    <dbReference type="NCBI Taxonomy" id="97700"/>
    <lineage>
        <taxon>Eukaryota</taxon>
        <taxon>Viridiplantae</taxon>
        <taxon>Streptophyta</taxon>
        <taxon>Embryophyta</taxon>
        <taxon>Tracheophyta</taxon>
        <taxon>Spermatophyta</taxon>
        <taxon>Magnoliopsida</taxon>
        <taxon>eudicotyledons</taxon>
        <taxon>Gunneridae</taxon>
        <taxon>Pentapetalae</taxon>
        <taxon>rosids</taxon>
        <taxon>fabids</taxon>
        <taxon>Fagales</taxon>
        <taxon>Fagaceae</taxon>
        <taxon>Quercus</taxon>
    </lineage>
</organism>
<name>A0A7N2KV17_QUELO</name>
<keyword evidence="3" id="KW-1185">Reference proteome</keyword>
<evidence type="ECO:0000256" key="1">
    <source>
        <dbReference type="ARBA" id="ARBA00022679"/>
    </source>
</evidence>
<evidence type="ECO:0000313" key="2">
    <source>
        <dbReference type="EnsemblPlants" id="QL02p030510:mrna"/>
    </source>
</evidence>
<dbReference type="InterPro" id="IPR023213">
    <property type="entry name" value="CAT-like_dom_sf"/>
</dbReference>
<evidence type="ECO:0000313" key="3">
    <source>
        <dbReference type="Proteomes" id="UP000594261"/>
    </source>
</evidence>
<reference evidence="2" key="2">
    <citation type="submission" date="2021-01" db="UniProtKB">
        <authorList>
            <consortium name="EnsemblPlants"/>
        </authorList>
    </citation>
    <scope>IDENTIFICATION</scope>
</reference>
<dbReference type="EnsemblPlants" id="QL02p030510:mrna">
    <property type="protein sequence ID" value="QL02p030510:mrna"/>
    <property type="gene ID" value="QL02p030510"/>
</dbReference>
<protein>
    <recommendedName>
        <fullName evidence="4">HXXXD-type acyl-transferase family protein</fullName>
    </recommendedName>
</protein>
<dbReference type="Gramene" id="QL02p030510:mrna">
    <property type="protein sequence ID" value="QL02p030510:mrna"/>
    <property type="gene ID" value="QL02p030510"/>
</dbReference>
<dbReference type="PANTHER" id="PTHR31896:SF39">
    <property type="entry name" value="PROTEIN ENHANCED PSEUDOMONAS SUSCEPTIBILITY 1-LIKE"/>
    <property type="match status" value="1"/>
</dbReference>
<keyword evidence="1" id="KW-0808">Transferase</keyword>
<dbReference type="FunCoup" id="A0A7N2KV17">
    <property type="interactions" value="249"/>
</dbReference>
<dbReference type="GO" id="GO:0016740">
    <property type="term" value="F:transferase activity"/>
    <property type="evidence" value="ECO:0007669"/>
    <property type="project" value="UniProtKB-KW"/>
</dbReference>
<dbReference type="InParanoid" id="A0A7N2KV17"/>
<dbReference type="Proteomes" id="UP000594261">
    <property type="component" value="Chromosome 2"/>
</dbReference>
<dbReference type="PANTHER" id="PTHR31896">
    <property type="entry name" value="FAMILY REGULATORY PROTEIN, PUTATIVE (AFU_ORTHOLOGUE AFUA_3G14730)-RELATED"/>
    <property type="match status" value="1"/>
</dbReference>
<dbReference type="Gene3D" id="3.30.559.10">
    <property type="entry name" value="Chloramphenicol acetyltransferase-like domain"/>
    <property type="match status" value="2"/>
</dbReference>
<dbReference type="InterPro" id="IPR051283">
    <property type="entry name" value="Sec_Metabolite_Acyltrans"/>
</dbReference>
<proteinExistence type="predicted"/>
<evidence type="ECO:0008006" key="4">
    <source>
        <dbReference type="Google" id="ProtNLM"/>
    </source>
</evidence>
<dbReference type="OMA" id="NGANDRT"/>
<accession>A0A7N2KV17</accession>
<dbReference type="AlphaFoldDB" id="A0A7N2KV17"/>